<reference evidence="1" key="2">
    <citation type="journal article" date="2015" name="Data Brief">
        <title>Shoot transcriptome of the giant reed, Arundo donax.</title>
        <authorList>
            <person name="Barrero R.A."/>
            <person name="Guerrero F.D."/>
            <person name="Moolhuijzen P."/>
            <person name="Goolsby J.A."/>
            <person name="Tidwell J."/>
            <person name="Bellgard S.E."/>
            <person name="Bellgard M.I."/>
        </authorList>
    </citation>
    <scope>NUCLEOTIDE SEQUENCE</scope>
    <source>
        <tissue evidence="1">Shoot tissue taken approximately 20 cm above the soil surface</tissue>
    </source>
</reference>
<protein>
    <submittedName>
        <fullName evidence="1">Uncharacterized protein</fullName>
    </submittedName>
</protein>
<evidence type="ECO:0000313" key="1">
    <source>
        <dbReference type="EMBL" id="JAD57746.1"/>
    </source>
</evidence>
<dbReference type="PROSITE" id="PS51257">
    <property type="entry name" value="PROKAR_LIPOPROTEIN"/>
    <property type="match status" value="1"/>
</dbReference>
<name>A0A0A9B310_ARUDO</name>
<reference evidence="1" key="1">
    <citation type="submission" date="2014-09" db="EMBL/GenBank/DDBJ databases">
        <authorList>
            <person name="Magalhaes I.L.F."/>
            <person name="Oliveira U."/>
            <person name="Santos F.R."/>
            <person name="Vidigal T.H.D.A."/>
            <person name="Brescovit A.D."/>
            <person name="Santos A.J."/>
        </authorList>
    </citation>
    <scope>NUCLEOTIDE SEQUENCE</scope>
    <source>
        <tissue evidence="1">Shoot tissue taken approximately 20 cm above the soil surface</tissue>
    </source>
</reference>
<dbReference type="AlphaFoldDB" id="A0A0A9B310"/>
<dbReference type="EMBL" id="GBRH01240149">
    <property type="protein sequence ID" value="JAD57746.1"/>
    <property type="molecule type" value="Transcribed_RNA"/>
</dbReference>
<accession>A0A0A9B310</accession>
<proteinExistence type="predicted"/>
<sequence length="21" mass="2337">MQKKVTSNLQIIQACKVCTAE</sequence>
<organism evidence="1">
    <name type="scientific">Arundo donax</name>
    <name type="common">Giant reed</name>
    <name type="synonym">Donax arundinaceus</name>
    <dbReference type="NCBI Taxonomy" id="35708"/>
    <lineage>
        <taxon>Eukaryota</taxon>
        <taxon>Viridiplantae</taxon>
        <taxon>Streptophyta</taxon>
        <taxon>Embryophyta</taxon>
        <taxon>Tracheophyta</taxon>
        <taxon>Spermatophyta</taxon>
        <taxon>Magnoliopsida</taxon>
        <taxon>Liliopsida</taxon>
        <taxon>Poales</taxon>
        <taxon>Poaceae</taxon>
        <taxon>PACMAD clade</taxon>
        <taxon>Arundinoideae</taxon>
        <taxon>Arundineae</taxon>
        <taxon>Arundo</taxon>
    </lineage>
</organism>